<protein>
    <submittedName>
        <fullName evidence="3">Uncharacterized protein</fullName>
    </submittedName>
</protein>
<dbReference type="EMBL" id="HBED01025292">
    <property type="protein sequence ID" value="CAD8313763.1"/>
    <property type="molecule type" value="Transcribed_RNA"/>
</dbReference>
<gene>
    <name evidence="3" type="ORF">TDUB1175_LOCUS12552</name>
</gene>
<reference evidence="3" key="1">
    <citation type="submission" date="2021-01" db="EMBL/GenBank/DDBJ databases">
        <authorList>
            <person name="Corre E."/>
            <person name="Pelletier E."/>
            <person name="Niang G."/>
            <person name="Scheremetjew M."/>
            <person name="Finn R."/>
            <person name="Kale V."/>
            <person name="Holt S."/>
            <person name="Cochrane G."/>
            <person name="Meng A."/>
            <person name="Brown T."/>
            <person name="Cohen L."/>
        </authorList>
    </citation>
    <scope>NUCLEOTIDE SEQUENCE</scope>
    <source>
        <strain evidence="3">CCMP147</strain>
    </source>
</reference>
<accession>A0A7R9W4N0</accession>
<dbReference type="AlphaFoldDB" id="A0A7R9W4N0"/>
<feature type="region of interest" description="Disordered" evidence="1">
    <location>
        <begin position="53"/>
        <end position="87"/>
    </location>
</feature>
<name>A0A7R9W4N0_9STRA</name>
<feature type="chain" id="PRO_5031393250" evidence="2">
    <location>
        <begin position="19"/>
        <end position="336"/>
    </location>
</feature>
<proteinExistence type="predicted"/>
<evidence type="ECO:0000313" key="3">
    <source>
        <dbReference type="EMBL" id="CAD8313763.1"/>
    </source>
</evidence>
<sequence length="336" mass="36435">MLDVLVAISSLGAAASLATGGVKIVGMPGGRTQTLPDTYIKAFPRWFVDWTDDERGRGSGDDDGGEESTTHPRRSLSISRLPTAGDETFVDPTSTSELWWPSDLDAVQVRPALDVLLKGGTPNYALAGLNVRVPRKASSDGKSWRNYGLNSQPLASQWTAFGISVEGSFRVECFVGRDSENDEIADDIRKNSDNSQERKLRWKRLFPGSLGSFDDTPSAHAMFGTERMKKVIEVLGIFLSGIDSDSPLSDGFHVVSFPLATDWINLPKVEDGEGKPGYKITCVATAEPDAKALLEMDRSLLEMTATSLLEVDVSETSAGSDSNYLPDSYKPLYVAS</sequence>
<keyword evidence="2" id="KW-0732">Signal</keyword>
<evidence type="ECO:0000256" key="1">
    <source>
        <dbReference type="SAM" id="MobiDB-lite"/>
    </source>
</evidence>
<feature type="signal peptide" evidence="2">
    <location>
        <begin position="1"/>
        <end position="18"/>
    </location>
</feature>
<organism evidence="3">
    <name type="scientific">Pseudictyota dubia</name>
    <dbReference type="NCBI Taxonomy" id="2749911"/>
    <lineage>
        <taxon>Eukaryota</taxon>
        <taxon>Sar</taxon>
        <taxon>Stramenopiles</taxon>
        <taxon>Ochrophyta</taxon>
        <taxon>Bacillariophyta</taxon>
        <taxon>Mediophyceae</taxon>
        <taxon>Biddulphiophycidae</taxon>
        <taxon>Eupodiscales</taxon>
        <taxon>Odontellaceae</taxon>
        <taxon>Pseudictyota</taxon>
    </lineage>
</organism>
<evidence type="ECO:0000256" key="2">
    <source>
        <dbReference type="SAM" id="SignalP"/>
    </source>
</evidence>